<dbReference type="OrthoDB" id="7054537at2"/>
<sequence>MAPVIVQVGAALSDQARGTAIAAAAAPNVRQLRHLSGDGFDNGDRMTSCLTLLILLFANFAPTVVTTIATPPSTNMKATWLWDTSLIHTNDSRNSVLQFAKEQRVTRIYVQIDPALDPGAYRTFIKGASAAGIQIHALDGAPDWIAPDRRHRISDTVDWVNRFNNAALPEERFTGIQVDIEPYTLPEWNTNRDTVVQRWLDTVTLFAAKTKSSSSLTASAALPFWLDEIPMSGSGSGSVSLMEAMMRQLDEVTLMSYRNQAKALADIALTKLELGDRLGKKVSVGVETNSTKEPAFITFYGEGRARMEIELLSIDKLLRNYASYAGVVIHDYSGWRKLKE</sequence>
<name>A0A4R5KGM6_9BACL</name>
<evidence type="ECO:0000313" key="1">
    <source>
        <dbReference type="EMBL" id="TDF93855.1"/>
    </source>
</evidence>
<proteinExistence type="predicted"/>
<reference evidence="1 2" key="1">
    <citation type="submission" date="2019-03" db="EMBL/GenBank/DDBJ databases">
        <title>This is whole genome sequence of Paenibacillus sp MS74 strain.</title>
        <authorList>
            <person name="Trinh H.N."/>
        </authorList>
    </citation>
    <scope>NUCLEOTIDE SEQUENCE [LARGE SCALE GENOMIC DNA]</scope>
    <source>
        <strain evidence="1 2">MS74</strain>
    </source>
</reference>
<dbReference type="RefSeq" id="WP_133233706.1">
    <property type="nucleotide sequence ID" value="NZ_SMRT01000015.1"/>
</dbReference>
<protein>
    <recommendedName>
        <fullName evidence="3">Amidase</fullName>
    </recommendedName>
</protein>
<dbReference type="AlphaFoldDB" id="A0A4R5KGM6"/>
<keyword evidence="2" id="KW-1185">Reference proteome</keyword>
<evidence type="ECO:0000313" key="2">
    <source>
        <dbReference type="Proteomes" id="UP000295636"/>
    </source>
</evidence>
<gene>
    <name evidence="1" type="ORF">E1757_26085</name>
</gene>
<comment type="caution">
    <text evidence="1">The sequence shown here is derived from an EMBL/GenBank/DDBJ whole genome shotgun (WGS) entry which is preliminary data.</text>
</comment>
<evidence type="ECO:0008006" key="3">
    <source>
        <dbReference type="Google" id="ProtNLM"/>
    </source>
</evidence>
<organism evidence="1 2">
    <name type="scientific">Paenibacillus piri</name>
    <dbReference type="NCBI Taxonomy" id="2547395"/>
    <lineage>
        <taxon>Bacteria</taxon>
        <taxon>Bacillati</taxon>
        <taxon>Bacillota</taxon>
        <taxon>Bacilli</taxon>
        <taxon>Bacillales</taxon>
        <taxon>Paenibacillaceae</taxon>
        <taxon>Paenibacillus</taxon>
    </lineage>
</organism>
<dbReference type="Proteomes" id="UP000295636">
    <property type="component" value="Unassembled WGS sequence"/>
</dbReference>
<accession>A0A4R5KGM6</accession>
<dbReference type="EMBL" id="SMRT01000015">
    <property type="protein sequence ID" value="TDF93855.1"/>
    <property type="molecule type" value="Genomic_DNA"/>
</dbReference>